<protein>
    <submittedName>
        <fullName evidence="1">Uncharacterized protein</fullName>
    </submittedName>
</protein>
<dbReference type="EMBL" id="JACGCI010000011">
    <property type="protein sequence ID" value="KAF6761005.1"/>
    <property type="molecule type" value="Genomic_DNA"/>
</dbReference>
<feature type="non-terminal residue" evidence="1">
    <location>
        <position position="1"/>
    </location>
</feature>
<dbReference type="OrthoDB" id="3067660at2759"/>
<comment type="caution">
    <text evidence="1">The sequence shown here is derived from an EMBL/GenBank/DDBJ whole genome shotgun (WGS) entry which is preliminary data.</text>
</comment>
<keyword evidence="2" id="KW-1185">Reference proteome</keyword>
<reference evidence="1 2" key="1">
    <citation type="submission" date="2020-07" db="EMBL/GenBank/DDBJ databases">
        <title>Comparative genomics of pyrophilous fungi reveals a link between fire events and developmental genes.</title>
        <authorList>
            <consortium name="DOE Joint Genome Institute"/>
            <person name="Steindorff A.S."/>
            <person name="Carver A."/>
            <person name="Calhoun S."/>
            <person name="Stillman K."/>
            <person name="Liu H."/>
            <person name="Lipzen A."/>
            <person name="Pangilinan J."/>
            <person name="Labutti K."/>
            <person name="Bruns T.D."/>
            <person name="Grigoriev I.V."/>
        </authorList>
    </citation>
    <scope>NUCLEOTIDE SEQUENCE [LARGE SCALE GENOMIC DNA]</scope>
    <source>
        <strain evidence="1 2">CBS 144469</strain>
    </source>
</reference>
<name>A0A8H6I8Q7_9AGAR</name>
<proteinExistence type="predicted"/>
<evidence type="ECO:0000313" key="2">
    <source>
        <dbReference type="Proteomes" id="UP000521943"/>
    </source>
</evidence>
<gene>
    <name evidence="1" type="ORF">DFP72DRAFT_780348</name>
</gene>
<organism evidence="1 2">
    <name type="scientific">Ephemerocybe angulata</name>
    <dbReference type="NCBI Taxonomy" id="980116"/>
    <lineage>
        <taxon>Eukaryota</taxon>
        <taxon>Fungi</taxon>
        <taxon>Dikarya</taxon>
        <taxon>Basidiomycota</taxon>
        <taxon>Agaricomycotina</taxon>
        <taxon>Agaricomycetes</taxon>
        <taxon>Agaricomycetidae</taxon>
        <taxon>Agaricales</taxon>
        <taxon>Agaricineae</taxon>
        <taxon>Psathyrellaceae</taxon>
        <taxon>Ephemerocybe</taxon>
    </lineage>
</organism>
<feature type="non-terminal residue" evidence="1">
    <location>
        <position position="174"/>
    </location>
</feature>
<evidence type="ECO:0000313" key="1">
    <source>
        <dbReference type="EMBL" id="KAF6761005.1"/>
    </source>
</evidence>
<dbReference type="Proteomes" id="UP000521943">
    <property type="component" value="Unassembled WGS sequence"/>
</dbReference>
<dbReference type="AlphaFoldDB" id="A0A8H6I8Q7"/>
<accession>A0A8H6I8Q7</accession>
<sequence>RHHVEGETGSKYDFYINRARKPRDTVPSLRIPDSAPPQYEHNSKKMVEIASNYHDSLQDKYHLNATADDQQDADNEVLAHVKTRLTEAQRASFTHKLTRDEVRTALAEVPNGKASGLDGIPVEIWKFLAKEQERLVKKSNNHRAPYDILNILTMVFNEIEQEGVSPESHFTEGW</sequence>